<dbReference type="Proteomes" id="UP001433268">
    <property type="component" value="Unassembled WGS sequence"/>
</dbReference>
<evidence type="ECO:0000313" key="5">
    <source>
        <dbReference type="Proteomes" id="UP001433268"/>
    </source>
</evidence>
<dbReference type="PROSITE" id="PS50975">
    <property type="entry name" value="ATP_GRASP"/>
    <property type="match status" value="1"/>
</dbReference>
<evidence type="ECO:0000313" key="4">
    <source>
        <dbReference type="EMBL" id="KAK8095013.1"/>
    </source>
</evidence>
<keyword evidence="1" id="KW-0067">ATP-binding</keyword>
<feature type="compositionally biased region" description="Basic and acidic residues" evidence="2">
    <location>
        <begin position="242"/>
        <end position="253"/>
    </location>
</feature>
<reference evidence="4 5" key="1">
    <citation type="submission" date="2023-01" db="EMBL/GenBank/DDBJ databases">
        <title>Analysis of 21 Apiospora genomes using comparative genomics revels a genus with tremendous synthesis potential of carbohydrate active enzymes and secondary metabolites.</title>
        <authorList>
            <person name="Sorensen T."/>
        </authorList>
    </citation>
    <scope>NUCLEOTIDE SEQUENCE [LARGE SCALE GENOMIC DNA]</scope>
    <source>
        <strain evidence="4 5">CBS 114990</strain>
    </source>
</reference>
<accession>A0ABR1XEI7</accession>
<keyword evidence="1" id="KW-0547">Nucleotide-binding</keyword>
<feature type="compositionally biased region" description="Low complexity" evidence="2">
    <location>
        <begin position="118"/>
        <end position="129"/>
    </location>
</feature>
<proteinExistence type="predicted"/>
<dbReference type="GeneID" id="92039073"/>
<dbReference type="SUPFAM" id="SSF56059">
    <property type="entry name" value="Glutathione synthetase ATP-binding domain-like"/>
    <property type="match status" value="1"/>
</dbReference>
<name>A0ABR1XEI7_9PEZI</name>
<feature type="compositionally biased region" description="Low complexity" evidence="2">
    <location>
        <begin position="230"/>
        <end position="240"/>
    </location>
</feature>
<keyword evidence="5" id="KW-1185">Reference proteome</keyword>
<evidence type="ECO:0000256" key="2">
    <source>
        <dbReference type="SAM" id="MobiDB-lite"/>
    </source>
</evidence>
<comment type="caution">
    <text evidence="4">The sequence shown here is derived from an EMBL/GenBank/DDBJ whole genome shotgun (WGS) entry which is preliminary data.</text>
</comment>
<dbReference type="RefSeq" id="XP_066675786.1">
    <property type="nucleotide sequence ID" value="XM_066806013.1"/>
</dbReference>
<feature type="region of interest" description="Disordered" evidence="2">
    <location>
        <begin position="230"/>
        <end position="253"/>
    </location>
</feature>
<evidence type="ECO:0000256" key="1">
    <source>
        <dbReference type="PROSITE-ProRule" id="PRU00409"/>
    </source>
</evidence>
<gene>
    <name evidence="4" type="ORF">PG997_001698</name>
</gene>
<feature type="region of interest" description="Disordered" evidence="2">
    <location>
        <begin position="112"/>
        <end position="132"/>
    </location>
</feature>
<organism evidence="4 5">
    <name type="scientific">Apiospora hydei</name>
    <dbReference type="NCBI Taxonomy" id="1337664"/>
    <lineage>
        <taxon>Eukaryota</taxon>
        <taxon>Fungi</taxon>
        <taxon>Dikarya</taxon>
        <taxon>Ascomycota</taxon>
        <taxon>Pezizomycotina</taxon>
        <taxon>Sordariomycetes</taxon>
        <taxon>Xylariomycetidae</taxon>
        <taxon>Amphisphaeriales</taxon>
        <taxon>Apiosporaceae</taxon>
        <taxon>Apiospora</taxon>
    </lineage>
</organism>
<dbReference type="EMBL" id="JAQQWN010000002">
    <property type="protein sequence ID" value="KAK8095013.1"/>
    <property type="molecule type" value="Genomic_DNA"/>
</dbReference>
<sequence length="550" mass="60706">MAEYPLSDIIRTFSLTMLSILLLPLSLLTLSLGYASQYFFPQSTSPSPAHREDARDRRTILVTGVGMAKGLTLARAFHLSGHRVIGADFEAPGIPCSGRSSSSLSAFYRMPKPDHSSNSHSHSNSSNSSTPYKANGAADAYVECLVDIVRTDGVDLWVSCSGVASAAEDAVAKEAIERRTRCRCVQFDLATTMRLHEKDRFMAETARLGLPCPETHTVTSQKEILRILDDAASSSSSSSDPDSDKKEKREKKKQREFILKPIGVDDANRGNMTLLPLPTRPETESYLSRLPAISAAQPWIAQQFIPGGAEYCTHALVVRGQVRCFVACPSAELLMHYRPLPADSALSRAMLGFTREFVARSSSLDGGEGMTGHLSFDFMVEDEEITENGFKRSMYAIECNPRAHTAVVLFAQPGPEMRDMVRAYLSVLEPKGAANGSPVSRANDDDGNLVVPPPSDAQPRYWIGHDLVSLVVHPAYRVATGRIAVQEFLSGLLVFFTHVLTWKEGTWETWDPWPAVALYHAYWPLSIVDAWWKGQRWSRVNVSTTKIFTC</sequence>
<protein>
    <recommendedName>
        <fullName evidence="3">ATP-grasp domain-containing protein</fullName>
    </recommendedName>
</protein>
<feature type="domain" description="ATP-grasp" evidence="3">
    <location>
        <begin position="202"/>
        <end position="429"/>
    </location>
</feature>
<evidence type="ECO:0000259" key="3">
    <source>
        <dbReference type="PROSITE" id="PS50975"/>
    </source>
</evidence>
<dbReference type="InterPro" id="IPR011761">
    <property type="entry name" value="ATP-grasp"/>
</dbReference>